<evidence type="ECO:0000313" key="3">
    <source>
        <dbReference type="Proteomes" id="UP001186944"/>
    </source>
</evidence>
<comment type="caution">
    <text evidence="2">The sequence shown here is derived from an EMBL/GenBank/DDBJ whole genome shotgun (WGS) entry which is preliminary data.</text>
</comment>
<dbReference type="Gene3D" id="1.10.357.40">
    <property type="entry name" value="YbiA-like"/>
    <property type="match status" value="1"/>
</dbReference>
<reference evidence="2" key="1">
    <citation type="submission" date="2019-08" db="EMBL/GenBank/DDBJ databases">
        <title>The improved chromosome-level genome for the pearl oyster Pinctada fucata martensii using PacBio sequencing and Hi-C.</title>
        <authorList>
            <person name="Zheng Z."/>
        </authorList>
    </citation>
    <scope>NUCLEOTIDE SEQUENCE</scope>
    <source>
        <strain evidence="2">ZZ-2019</strain>
        <tissue evidence="2">Adductor muscle</tissue>
    </source>
</reference>
<dbReference type="Proteomes" id="UP001186944">
    <property type="component" value="Unassembled WGS sequence"/>
</dbReference>
<dbReference type="Pfam" id="PF08719">
    <property type="entry name" value="NADAR"/>
    <property type="match status" value="1"/>
</dbReference>
<dbReference type="EMBL" id="VSWD01000005">
    <property type="protein sequence ID" value="KAK3102207.1"/>
    <property type="molecule type" value="Genomic_DNA"/>
</dbReference>
<dbReference type="SUPFAM" id="SSF143990">
    <property type="entry name" value="YbiA-like"/>
    <property type="match status" value="1"/>
</dbReference>
<accession>A0AA88YIP3</accession>
<feature type="domain" description="NADAR" evidence="1">
    <location>
        <begin position="237"/>
        <end position="380"/>
    </location>
</feature>
<gene>
    <name evidence="2" type="ORF">FSP39_009601</name>
</gene>
<dbReference type="NCBIfam" id="TIGR02464">
    <property type="entry name" value="ribofla_fusion"/>
    <property type="match status" value="1"/>
</dbReference>
<evidence type="ECO:0000313" key="2">
    <source>
        <dbReference type="EMBL" id="KAK3102207.1"/>
    </source>
</evidence>
<proteinExistence type="predicted"/>
<name>A0AA88YIP3_PINIB</name>
<dbReference type="AlphaFoldDB" id="A0AA88YIP3"/>
<dbReference type="InterPro" id="IPR037238">
    <property type="entry name" value="YbiA-like_sf"/>
</dbReference>
<keyword evidence="3" id="KW-1185">Reference proteome</keyword>
<evidence type="ECO:0000259" key="1">
    <source>
        <dbReference type="Pfam" id="PF08719"/>
    </source>
</evidence>
<sequence length="394" mass="45225">MDPMIKPVYLRNRDVQNDKRKFVTDYAIAMAVGNVIDDVKCVQRDRDLWRIYVGTRASRNVLYTNGFDLESRHIDVFDTNPFSAGTEKPDERIVRVLVKGIPLSVDDDCIKNMLVKMGAKLTSDIKYEKIRNPTTRKMTEILNGNRFVYMEPLAEGSFLPRTSYCAGLKCTIYHDGQPKNERKKICTNCWANDHLKFQCEYEKCCRICKEVGHNPGSDKCTHYDPNQKDVIAFCGNEDVLSNFYPSEMKIFGQTFKTPEHAFQHTKAMRCGDLHRADQIMKAETALDAKRIGNQIMMSDQWFETRDDVMRNILDAKVAQCKQFCEALLKSNKNTTFVEAAYDDYWGSGLNKLGTLHTSSGHWPGKNELGRIYTEIARSLRNSQATTRSRRGTLK</sequence>
<organism evidence="2 3">
    <name type="scientific">Pinctada imbricata</name>
    <name type="common">Atlantic pearl-oyster</name>
    <name type="synonym">Pinctada martensii</name>
    <dbReference type="NCBI Taxonomy" id="66713"/>
    <lineage>
        <taxon>Eukaryota</taxon>
        <taxon>Metazoa</taxon>
        <taxon>Spiralia</taxon>
        <taxon>Lophotrochozoa</taxon>
        <taxon>Mollusca</taxon>
        <taxon>Bivalvia</taxon>
        <taxon>Autobranchia</taxon>
        <taxon>Pteriomorphia</taxon>
        <taxon>Pterioida</taxon>
        <taxon>Pterioidea</taxon>
        <taxon>Pteriidae</taxon>
        <taxon>Pinctada</taxon>
    </lineage>
</organism>
<dbReference type="CDD" id="cd15457">
    <property type="entry name" value="NADAR"/>
    <property type="match status" value="1"/>
</dbReference>
<protein>
    <recommendedName>
        <fullName evidence="1">NADAR domain-containing protein</fullName>
    </recommendedName>
</protein>
<dbReference type="InterPro" id="IPR012816">
    <property type="entry name" value="NADAR"/>
</dbReference>